<feature type="domain" description="Phosphodiester glycosidase" evidence="2">
    <location>
        <begin position="99"/>
        <end position="253"/>
    </location>
</feature>
<feature type="transmembrane region" description="Helical" evidence="1">
    <location>
        <begin position="20"/>
        <end position="41"/>
    </location>
</feature>
<reference evidence="3 4" key="1">
    <citation type="journal article" date="2013" name="Genome Announc.">
        <title>Draft Genome Sequence of Rhizobium mesoamericanum STM3625, a Nitrogen-Fixing Symbiont of Mimosa pudica Isolated in French Guiana (South America).</title>
        <authorList>
            <person name="Moulin L."/>
            <person name="Mornico D."/>
            <person name="Melkonian R."/>
            <person name="Klonowska A."/>
        </authorList>
    </citation>
    <scope>NUCLEOTIDE SEQUENCE [LARGE SCALE GENOMIC DNA]</scope>
    <source>
        <strain evidence="3 4">STM3625</strain>
    </source>
</reference>
<comment type="caution">
    <text evidence="3">The sequence shown here is derived from an EMBL/GenBank/DDBJ whole genome shotgun (WGS) entry which is preliminary data.</text>
</comment>
<evidence type="ECO:0000313" key="4">
    <source>
        <dbReference type="Proteomes" id="UP000009319"/>
    </source>
</evidence>
<sequence>MALGIAGIGNERKGIAVMAYLRWGTLAGAAMLAIAISAAAASAQTCAQDSFEGNAYIVCAVEKGNGDLRLFWKNADGEPYRDFFSVAEAVRSKGQVLAFALNAGMYLPDFSPIGLYVEDGKELRPASSTHGNGSAAHPLPNFYRRPNGVFFLDNAGAGILPTPEFLKRRPKVRFATQSGPMLVIDNKLNPIFIVGSTDRTRRAGVGICGDGAVRFAVSEDEVNFHDFARLFRDYLGCSNALFLDGGQGVGLYSPALGRNDKSWHGGFGPMFGLVE</sequence>
<keyword evidence="4" id="KW-1185">Reference proteome</keyword>
<protein>
    <recommendedName>
        <fullName evidence="2">Phosphodiester glycosidase domain-containing protein</fullName>
    </recommendedName>
</protein>
<keyword evidence="1" id="KW-0812">Transmembrane</keyword>
<dbReference type="HOGENOM" id="CLU_076045_0_1_5"/>
<keyword evidence="1" id="KW-1133">Transmembrane helix</keyword>
<accession>K0Q0E0</accession>
<dbReference type="EMBL" id="CANI01000029">
    <property type="protein sequence ID" value="CCM77372.1"/>
    <property type="molecule type" value="Genomic_DNA"/>
</dbReference>
<dbReference type="Proteomes" id="UP000009319">
    <property type="component" value="Unassembled WGS sequence"/>
</dbReference>
<evidence type="ECO:0000256" key="1">
    <source>
        <dbReference type="SAM" id="Phobius"/>
    </source>
</evidence>
<evidence type="ECO:0000313" key="3">
    <source>
        <dbReference type="EMBL" id="CCM77372.1"/>
    </source>
</evidence>
<dbReference type="STRING" id="1211777.BN77_0312"/>
<dbReference type="InterPro" id="IPR018711">
    <property type="entry name" value="NAGPA"/>
</dbReference>
<organism evidence="3 4">
    <name type="scientific">Rhizobium mesoamericanum STM3625</name>
    <dbReference type="NCBI Taxonomy" id="1211777"/>
    <lineage>
        <taxon>Bacteria</taxon>
        <taxon>Pseudomonadati</taxon>
        <taxon>Pseudomonadota</taxon>
        <taxon>Alphaproteobacteria</taxon>
        <taxon>Hyphomicrobiales</taxon>
        <taxon>Rhizobiaceae</taxon>
        <taxon>Rhizobium/Agrobacterium group</taxon>
        <taxon>Rhizobium</taxon>
    </lineage>
</organism>
<dbReference type="Pfam" id="PF09992">
    <property type="entry name" value="NAGPA"/>
    <property type="match status" value="1"/>
</dbReference>
<evidence type="ECO:0000259" key="2">
    <source>
        <dbReference type="Pfam" id="PF09992"/>
    </source>
</evidence>
<keyword evidence="1" id="KW-0472">Membrane</keyword>
<proteinExistence type="predicted"/>
<dbReference type="eggNOG" id="COG3698">
    <property type="taxonomic scope" value="Bacteria"/>
</dbReference>
<name>K0Q0E0_9HYPH</name>
<dbReference type="AlphaFoldDB" id="K0Q0E0"/>
<gene>
    <name evidence="3" type="ORF">BN77_0312</name>
</gene>